<comment type="caution">
    <text evidence="4">The sequence shown here is derived from an EMBL/GenBank/DDBJ whole genome shotgun (WGS) entry which is preliminary data.</text>
</comment>
<dbReference type="InterPro" id="IPR029063">
    <property type="entry name" value="SAM-dependent_MTases_sf"/>
</dbReference>
<name>A0A0D0IPR0_9MICO</name>
<evidence type="ECO:0000313" key="5">
    <source>
        <dbReference type="Proteomes" id="UP000032120"/>
    </source>
</evidence>
<dbReference type="CDD" id="cd02440">
    <property type="entry name" value="AdoMet_MTases"/>
    <property type="match status" value="1"/>
</dbReference>
<dbReference type="AlphaFoldDB" id="A0A0D0IPR0"/>
<keyword evidence="1" id="KW-0489">Methyltransferase</keyword>
<reference evidence="4 5" key="1">
    <citation type="submission" date="2015-01" db="EMBL/GenBank/DDBJ databases">
        <title>Draft genome sequence of Leucobacter komagatae strain VKM ST2845.</title>
        <authorList>
            <person name="Karlyshev A.V."/>
            <person name="Kudryashova E.B."/>
        </authorList>
    </citation>
    <scope>NUCLEOTIDE SEQUENCE [LARGE SCALE GENOMIC DNA]</scope>
    <source>
        <strain evidence="4 5">VKM ST2845</strain>
    </source>
</reference>
<proteinExistence type="predicted"/>
<gene>
    <name evidence="4" type="ORF">SD72_15120</name>
</gene>
<sequence>MFPNLFDIRGIKVNNSLLQKFETPDLLQKALPRALSTPGGLNLSDVKGQQPHATNFYPMAAQHIFTTYAPEGGVVWDPSCGFGGRLLGALTSRKHFTYLGTDPAEETIHNLKRLGGLIEGVTGRTHSYELYEQGSEEEIDLKGEVDFAFTSPPYFSLEWYETTDKTQGLEEWFEEYVRGTIRNIYRALKPGARYAVNLADFEDGGREVSFVDQWAQISFEEGFRFISLHGLDITARPNTELRGKWNNAARRIATLNAGVRQEPILHFYKP</sequence>
<dbReference type="GO" id="GO:0008170">
    <property type="term" value="F:N-methyltransferase activity"/>
    <property type="evidence" value="ECO:0007669"/>
    <property type="project" value="InterPro"/>
</dbReference>
<dbReference type="EMBL" id="JXSQ01000034">
    <property type="protein sequence ID" value="KIP51483.1"/>
    <property type="molecule type" value="Genomic_DNA"/>
</dbReference>
<organism evidence="4 5">
    <name type="scientific">Leucobacter komagatae</name>
    <dbReference type="NCBI Taxonomy" id="55969"/>
    <lineage>
        <taxon>Bacteria</taxon>
        <taxon>Bacillati</taxon>
        <taxon>Actinomycetota</taxon>
        <taxon>Actinomycetes</taxon>
        <taxon>Micrococcales</taxon>
        <taxon>Microbacteriaceae</taxon>
        <taxon>Leucobacter</taxon>
    </lineage>
</organism>
<dbReference type="GO" id="GO:0003677">
    <property type="term" value="F:DNA binding"/>
    <property type="evidence" value="ECO:0007669"/>
    <property type="project" value="InterPro"/>
</dbReference>
<evidence type="ECO:0000313" key="4">
    <source>
        <dbReference type="EMBL" id="KIP51483.1"/>
    </source>
</evidence>
<evidence type="ECO:0000256" key="2">
    <source>
        <dbReference type="ARBA" id="ARBA00022679"/>
    </source>
</evidence>
<feature type="domain" description="DNA methylase N-4/N-6" evidence="3">
    <location>
        <begin position="145"/>
        <end position="269"/>
    </location>
</feature>
<dbReference type="Gene3D" id="3.40.50.150">
    <property type="entry name" value="Vaccinia Virus protein VP39"/>
    <property type="match status" value="1"/>
</dbReference>
<keyword evidence="2" id="KW-0808">Transferase</keyword>
<accession>A0A0D0IPR0</accession>
<keyword evidence="5" id="KW-1185">Reference proteome</keyword>
<dbReference type="SUPFAM" id="SSF53335">
    <property type="entry name" value="S-adenosyl-L-methionine-dependent methyltransferases"/>
    <property type="match status" value="1"/>
</dbReference>
<protein>
    <recommendedName>
        <fullName evidence="3">DNA methylase N-4/N-6 domain-containing protein</fullName>
    </recommendedName>
</protein>
<dbReference type="GO" id="GO:0032259">
    <property type="term" value="P:methylation"/>
    <property type="evidence" value="ECO:0007669"/>
    <property type="project" value="UniProtKB-KW"/>
</dbReference>
<dbReference type="Proteomes" id="UP000032120">
    <property type="component" value="Unassembled WGS sequence"/>
</dbReference>
<evidence type="ECO:0000256" key="1">
    <source>
        <dbReference type="ARBA" id="ARBA00022603"/>
    </source>
</evidence>
<evidence type="ECO:0000259" key="3">
    <source>
        <dbReference type="Pfam" id="PF01555"/>
    </source>
</evidence>
<dbReference type="Pfam" id="PF01555">
    <property type="entry name" value="N6_N4_Mtase"/>
    <property type="match status" value="1"/>
</dbReference>
<dbReference type="InterPro" id="IPR002941">
    <property type="entry name" value="DNA_methylase_N4/N6"/>
</dbReference>